<accession>A0A218Z7B5</accession>
<keyword evidence="3" id="KW-1185">Reference proteome</keyword>
<organism evidence="2 3">
    <name type="scientific">Diplocarpon coronariae</name>
    <dbReference type="NCBI Taxonomy" id="2795749"/>
    <lineage>
        <taxon>Eukaryota</taxon>
        <taxon>Fungi</taxon>
        <taxon>Dikarya</taxon>
        <taxon>Ascomycota</taxon>
        <taxon>Pezizomycotina</taxon>
        <taxon>Leotiomycetes</taxon>
        <taxon>Helotiales</taxon>
        <taxon>Drepanopezizaceae</taxon>
        <taxon>Diplocarpon</taxon>
    </lineage>
</organism>
<feature type="region of interest" description="Disordered" evidence="1">
    <location>
        <begin position="1"/>
        <end position="21"/>
    </location>
</feature>
<evidence type="ECO:0000313" key="3">
    <source>
        <dbReference type="Proteomes" id="UP000242519"/>
    </source>
</evidence>
<comment type="caution">
    <text evidence="2">The sequence shown here is derived from an EMBL/GenBank/DDBJ whole genome shotgun (WGS) entry which is preliminary data.</text>
</comment>
<sequence length="212" mass="23099">MTVVRSEESPPEGVAEAEAIESRTELVLEADTAWDVDEPDESAEIKDETSIATGVGEGGDEVDVNQRLERAIEAVRVLVVVAARPTPYVAIARGLGAEDRGDESPRTTSDRLAIHARKADPISLISLMSTCGMPVGCFQPLSRRRQYLQVEVNTSLKDGRPSARAYEVEAGAVPVRGEEEAEAGEEEEEEEEVEEADEEEEEEEDNGSERKS</sequence>
<reference evidence="2 3" key="1">
    <citation type="submission" date="2017-04" db="EMBL/GenBank/DDBJ databases">
        <title>Draft genome sequence of Marssonina coronaria NL1: causal agent of apple blotch.</title>
        <authorList>
            <person name="Cheng Q."/>
        </authorList>
    </citation>
    <scope>NUCLEOTIDE SEQUENCE [LARGE SCALE GENOMIC DNA]</scope>
    <source>
        <strain evidence="2 3">NL1</strain>
    </source>
</reference>
<dbReference type="AlphaFoldDB" id="A0A218Z7B5"/>
<dbReference type="InParanoid" id="A0A218Z7B5"/>
<name>A0A218Z7B5_9HELO</name>
<feature type="region of interest" description="Disordered" evidence="1">
    <location>
        <begin position="161"/>
        <end position="212"/>
    </location>
</feature>
<protein>
    <submittedName>
        <fullName evidence="2">Uncharacterized protein</fullName>
    </submittedName>
</protein>
<dbReference type="Proteomes" id="UP000242519">
    <property type="component" value="Unassembled WGS sequence"/>
</dbReference>
<proteinExistence type="predicted"/>
<gene>
    <name evidence="2" type="ORF">B2J93_4511</name>
</gene>
<evidence type="ECO:0000313" key="2">
    <source>
        <dbReference type="EMBL" id="OWP03947.1"/>
    </source>
</evidence>
<dbReference type="EMBL" id="MZNU01000153">
    <property type="protein sequence ID" value="OWP03947.1"/>
    <property type="molecule type" value="Genomic_DNA"/>
</dbReference>
<evidence type="ECO:0000256" key="1">
    <source>
        <dbReference type="SAM" id="MobiDB-lite"/>
    </source>
</evidence>
<feature type="compositionally biased region" description="Acidic residues" evidence="1">
    <location>
        <begin position="179"/>
        <end position="206"/>
    </location>
</feature>